<keyword evidence="2" id="KW-0813">Transport</keyword>
<gene>
    <name evidence="4" type="ORF">GCM10011505_31760</name>
</gene>
<dbReference type="PANTHER" id="PTHR33376:SF7">
    <property type="entry name" value="C4-DICARBOXYLATE-BINDING PROTEIN DCTB"/>
    <property type="match status" value="1"/>
</dbReference>
<evidence type="ECO:0000256" key="3">
    <source>
        <dbReference type="ARBA" id="ARBA00022729"/>
    </source>
</evidence>
<dbReference type="PANTHER" id="PTHR33376">
    <property type="match status" value="1"/>
</dbReference>
<evidence type="ECO:0000256" key="1">
    <source>
        <dbReference type="ARBA" id="ARBA00009023"/>
    </source>
</evidence>
<name>A0ABQ1IQB0_9PROT</name>
<proteinExistence type="inferred from homology"/>
<dbReference type="InterPro" id="IPR018389">
    <property type="entry name" value="DctP_fam"/>
</dbReference>
<comment type="caution">
    <text evidence="4">The sequence shown here is derived from an EMBL/GenBank/DDBJ whole genome shotgun (WGS) entry which is preliminary data.</text>
</comment>
<dbReference type="InterPro" id="IPR038404">
    <property type="entry name" value="TRAP_DctP_sf"/>
</dbReference>
<organism evidence="4 5">
    <name type="scientific">Tistrella bauzanensis</name>
    <dbReference type="NCBI Taxonomy" id="657419"/>
    <lineage>
        <taxon>Bacteria</taxon>
        <taxon>Pseudomonadati</taxon>
        <taxon>Pseudomonadota</taxon>
        <taxon>Alphaproteobacteria</taxon>
        <taxon>Geminicoccales</taxon>
        <taxon>Geminicoccaceae</taxon>
        <taxon>Tistrella</taxon>
    </lineage>
</organism>
<evidence type="ECO:0008006" key="6">
    <source>
        <dbReference type="Google" id="ProtNLM"/>
    </source>
</evidence>
<evidence type="ECO:0000313" key="4">
    <source>
        <dbReference type="EMBL" id="GGB48356.1"/>
    </source>
</evidence>
<sequence length="384" mass="40934">MTFAKRLMSMAVAAGVTAGAGLTGAAEARELRYAIGFPANTASTIAADVYTKKVAELSKGTLSVKVFPLSLLNLAETPGGVRDGLVDIGYVLTAYTPAEFPNINLAGDLTMLLNLMDTGGRDGLIFSSAMLEYIYLNCPECQNDLAGQNQVFTGTAASTRYMLLCNKAVTTADDLKGKRMRVSSQNWRRWSESMGATAVSMPGNETFEALTQGAVDCVIISAPELSGLALIDAVTDITTGVPGGVFGASTVANINADTWRSLTDDERAALLRAGTTMSAHGGWQYVNFEGRDLKRAADKGIRVHEADPALVNATNDFVTTDMKTIAEFYSSKFGVAEPQKAIDTFKPLLEKWAGLVKGVSGPDELAELYWTEVVSKVDPKTYGM</sequence>
<keyword evidence="3" id="KW-0732">Signal</keyword>
<dbReference type="Pfam" id="PF03480">
    <property type="entry name" value="DctP"/>
    <property type="match status" value="1"/>
</dbReference>
<dbReference type="EMBL" id="BMDZ01000039">
    <property type="protein sequence ID" value="GGB48356.1"/>
    <property type="molecule type" value="Genomic_DNA"/>
</dbReference>
<dbReference type="Proteomes" id="UP000603352">
    <property type="component" value="Unassembled WGS sequence"/>
</dbReference>
<accession>A0ABQ1IQB0</accession>
<reference evidence="5" key="1">
    <citation type="journal article" date="2019" name="Int. J. Syst. Evol. Microbiol.">
        <title>The Global Catalogue of Microorganisms (GCM) 10K type strain sequencing project: providing services to taxonomists for standard genome sequencing and annotation.</title>
        <authorList>
            <consortium name="The Broad Institute Genomics Platform"/>
            <consortium name="The Broad Institute Genome Sequencing Center for Infectious Disease"/>
            <person name="Wu L."/>
            <person name="Ma J."/>
        </authorList>
    </citation>
    <scope>NUCLEOTIDE SEQUENCE [LARGE SCALE GENOMIC DNA]</scope>
    <source>
        <strain evidence="5">CGMCC 1.10188</strain>
    </source>
</reference>
<dbReference type="CDD" id="cd13666">
    <property type="entry name" value="PBP2_TRAP_DctP_like_1"/>
    <property type="match status" value="1"/>
</dbReference>
<dbReference type="SUPFAM" id="SSF53850">
    <property type="entry name" value="Periplasmic binding protein-like II"/>
    <property type="match status" value="1"/>
</dbReference>
<protein>
    <recommendedName>
        <fullName evidence="6">C4-dicarboxylate ABC transporter substrate-binding protein</fullName>
    </recommendedName>
</protein>
<evidence type="ECO:0000256" key="2">
    <source>
        <dbReference type="ARBA" id="ARBA00022448"/>
    </source>
</evidence>
<keyword evidence="5" id="KW-1185">Reference proteome</keyword>
<dbReference type="Gene3D" id="3.40.190.170">
    <property type="entry name" value="Bacterial extracellular solute-binding protein, family 7"/>
    <property type="match status" value="1"/>
</dbReference>
<evidence type="ECO:0000313" key="5">
    <source>
        <dbReference type="Proteomes" id="UP000603352"/>
    </source>
</evidence>
<comment type="similarity">
    <text evidence="1">Belongs to the bacterial solute-binding protein 7 family.</text>
</comment>
<dbReference type="RefSeq" id="WP_188579641.1">
    <property type="nucleotide sequence ID" value="NZ_BMDZ01000039.1"/>
</dbReference>